<keyword evidence="1" id="KW-0812">Transmembrane</keyword>
<feature type="transmembrane region" description="Helical" evidence="1">
    <location>
        <begin position="217"/>
        <end position="237"/>
    </location>
</feature>
<evidence type="ECO:0000313" key="3">
    <source>
        <dbReference type="Proteomes" id="UP000178565"/>
    </source>
</evidence>
<dbReference type="Proteomes" id="UP000178565">
    <property type="component" value="Unassembled WGS sequence"/>
</dbReference>
<feature type="transmembrane region" description="Helical" evidence="1">
    <location>
        <begin position="73"/>
        <end position="93"/>
    </location>
</feature>
<accession>A0A1F5KU84</accession>
<evidence type="ECO:0000256" key="1">
    <source>
        <dbReference type="SAM" id="Phobius"/>
    </source>
</evidence>
<dbReference type="AlphaFoldDB" id="A0A1F5KU84"/>
<feature type="transmembrane region" description="Helical" evidence="1">
    <location>
        <begin position="134"/>
        <end position="165"/>
    </location>
</feature>
<keyword evidence="1" id="KW-0472">Membrane</keyword>
<comment type="caution">
    <text evidence="2">The sequence shown here is derived from an EMBL/GenBank/DDBJ whole genome shotgun (WGS) entry which is preliminary data.</text>
</comment>
<evidence type="ECO:0000313" key="2">
    <source>
        <dbReference type="EMBL" id="OGE44487.1"/>
    </source>
</evidence>
<sequence length="238" mass="26237">MPEGLTIPIIFTAALVDSINPCVIGVLIFLIAFMTRLFKNPYKMVLGGLLYTSVVYITYLLIGIGILKIAGNIGITVAFYYFAAAVAILAGLLEIKDYFWYGRGLSLQIVPGGAARIKYYTGIIEKMEGKHPALLFLTLVLLGIFVTLVELPCTGAPYLAILALLSKGQFSTAIPLLLFYNLIFIVPLLFIIGLTYFGTSSEVMEEWRKKHRGLMRLGIGIFLIGLGLYMIYSLRAFA</sequence>
<reference evidence="2 3" key="1">
    <citation type="journal article" date="2016" name="Nat. Commun.">
        <title>Thousands of microbial genomes shed light on interconnected biogeochemical processes in an aquifer system.</title>
        <authorList>
            <person name="Anantharaman K."/>
            <person name="Brown C.T."/>
            <person name="Hug L.A."/>
            <person name="Sharon I."/>
            <person name="Castelle C.J."/>
            <person name="Probst A.J."/>
            <person name="Thomas B.C."/>
            <person name="Singh A."/>
            <person name="Wilkins M.J."/>
            <person name="Karaoz U."/>
            <person name="Brodie E.L."/>
            <person name="Williams K.H."/>
            <person name="Hubbard S.S."/>
            <person name="Banfield J.F."/>
        </authorList>
    </citation>
    <scope>NUCLEOTIDE SEQUENCE [LARGE SCALE GENOMIC DNA]</scope>
</reference>
<feature type="transmembrane region" description="Helical" evidence="1">
    <location>
        <begin position="177"/>
        <end position="197"/>
    </location>
</feature>
<protein>
    <recommendedName>
        <fullName evidence="4">Cytochrome C biogenesis protein transmembrane domain-containing protein</fullName>
    </recommendedName>
</protein>
<gene>
    <name evidence="2" type="ORF">A3B45_05045</name>
</gene>
<evidence type="ECO:0008006" key="4">
    <source>
        <dbReference type="Google" id="ProtNLM"/>
    </source>
</evidence>
<dbReference type="EMBL" id="MFDM01000001">
    <property type="protein sequence ID" value="OGE44487.1"/>
    <property type="molecule type" value="Genomic_DNA"/>
</dbReference>
<feature type="transmembrane region" description="Helical" evidence="1">
    <location>
        <begin position="6"/>
        <end position="33"/>
    </location>
</feature>
<proteinExistence type="predicted"/>
<feature type="transmembrane region" description="Helical" evidence="1">
    <location>
        <begin position="45"/>
        <end position="67"/>
    </location>
</feature>
<name>A0A1F5KU84_9BACT</name>
<organism evidence="2 3">
    <name type="scientific">Candidatus Daviesbacteria bacterium RIFCSPLOWO2_01_FULL_39_12</name>
    <dbReference type="NCBI Taxonomy" id="1797785"/>
    <lineage>
        <taxon>Bacteria</taxon>
        <taxon>Candidatus Daviesiibacteriota</taxon>
    </lineage>
</organism>
<keyword evidence="1" id="KW-1133">Transmembrane helix</keyword>
<dbReference type="STRING" id="1797785.A3B45_05045"/>